<dbReference type="NCBIfam" id="TIGR00507">
    <property type="entry name" value="aroE"/>
    <property type="match status" value="1"/>
</dbReference>
<evidence type="ECO:0000259" key="10">
    <source>
        <dbReference type="Pfam" id="PF08501"/>
    </source>
</evidence>
<comment type="similarity">
    <text evidence="8">Belongs to the shikimate dehydrogenase family.</text>
</comment>
<sequence length="284" mass="30167">MTPTNLAAPKACVIGWPVSHSRSPMIHGFWLDQLKIAGSYEREAVAPQDFPEFAHSLAARGFAGGNVTLPHKEAAFALCSRTTQTARMLQAVNTLWFEDGLLCGDNTDAEGFLGALDQDAPGWADRAENAVVLGAGGAARAILFALLQRGVKQISLANRTKARADDLARHFGPAVESIAYDALPAALKHAGLLVNTTSLGMKGQPPLDVDLAPLPAFAVVCDIVYVPLETDLLAAARKRGLRAVSGLGMLLHQAVPGFERWFGTRPSVSQELRALVEADIRGAV</sequence>
<accession>A0A1I3VXL5</accession>
<feature type="binding site" evidence="8">
    <location>
        <position position="246"/>
    </location>
    <ligand>
        <name>NADP(+)</name>
        <dbReference type="ChEBI" id="CHEBI:58349"/>
    </ligand>
</feature>
<dbReference type="UniPathway" id="UPA00053">
    <property type="reaction ID" value="UER00087"/>
</dbReference>
<dbReference type="OrthoDB" id="9792692at2"/>
<dbReference type="STRING" id="1612308.SAMN05444581_101123"/>
<evidence type="ECO:0000256" key="3">
    <source>
        <dbReference type="ARBA" id="ARBA00022605"/>
    </source>
</evidence>
<feature type="binding site" evidence="8">
    <location>
        <begin position="21"/>
        <end position="23"/>
    </location>
    <ligand>
        <name>shikimate</name>
        <dbReference type="ChEBI" id="CHEBI:36208"/>
    </ligand>
</feature>
<evidence type="ECO:0000256" key="8">
    <source>
        <dbReference type="HAMAP-Rule" id="MF_00222"/>
    </source>
</evidence>
<dbReference type="Pfam" id="PF08501">
    <property type="entry name" value="Shikimate_dh_N"/>
    <property type="match status" value="1"/>
</dbReference>
<dbReference type="SUPFAM" id="SSF53223">
    <property type="entry name" value="Aminoacid dehydrogenase-like, N-terminal domain"/>
    <property type="match status" value="1"/>
</dbReference>
<dbReference type="GO" id="GO:0008652">
    <property type="term" value="P:amino acid biosynthetic process"/>
    <property type="evidence" value="ECO:0007669"/>
    <property type="project" value="UniProtKB-KW"/>
</dbReference>
<comment type="pathway">
    <text evidence="1 8">Metabolic intermediate biosynthesis; chorismate biosynthesis; chorismate from D-erythrose 4-phosphate and phosphoenolpyruvate: step 4/7.</text>
</comment>
<keyword evidence="4 8" id="KW-0521">NADP</keyword>
<feature type="binding site" evidence="8">
    <location>
        <position position="93"/>
    </location>
    <ligand>
        <name>shikimate</name>
        <dbReference type="ChEBI" id="CHEBI:36208"/>
    </ligand>
</feature>
<comment type="function">
    <text evidence="8">Involved in the biosynthesis of the chorismate, which leads to the biosynthesis of aromatic amino acids. Catalyzes the reversible NADPH linked reduction of 3-dehydroshikimate (DHSA) to yield shikimate (SA).</text>
</comment>
<dbReference type="Pfam" id="PF01488">
    <property type="entry name" value="Shikimate_DH"/>
    <property type="match status" value="1"/>
</dbReference>
<dbReference type="FunFam" id="3.40.50.10860:FF:000006">
    <property type="entry name" value="Shikimate dehydrogenase (NADP(+))"/>
    <property type="match status" value="1"/>
</dbReference>
<evidence type="ECO:0000256" key="6">
    <source>
        <dbReference type="ARBA" id="ARBA00023141"/>
    </source>
</evidence>
<dbReference type="InterPro" id="IPR046346">
    <property type="entry name" value="Aminoacid_DH-like_N_sf"/>
</dbReference>
<dbReference type="InterPro" id="IPR013708">
    <property type="entry name" value="Shikimate_DH-bd_N"/>
</dbReference>
<evidence type="ECO:0000256" key="2">
    <source>
        <dbReference type="ARBA" id="ARBA00012962"/>
    </source>
</evidence>
<dbReference type="SUPFAM" id="SSF51735">
    <property type="entry name" value="NAD(P)-binding Rossmann-fold domains"/>
    <property type="match status" value="1"/>
</dbReference>
<name>A0A1I3VXL5_9HYPH</name>
<comment type="caution">
    <text evidence="8">Lacks conserved residue(s) required for the propagation of feature annotation.</text>
</comment>
<dbReference type="Pfam" id="PF18317">
    <property type="entry name" value="SDH_C"/>
    <property type="match status" value="1"/>
</dbReference>
<feature type="binding site" evidence="8">
    <location>
        <position position="253"/>
    </location>
    <ligand>
        <name>shikimate</name>
        <dbReference type="ChEBI" id="CHEBI:36208"/>
    </ligand>
</feature>
<gene>
    <name evidence="8" type="primary">aroE</name>
    <name evidence="12" type="ORF">SAMN05444581_101123</name>
</gene>
<feature type="domain" description="SDH C-terminal" evidence="11">
    <location>
        <begin position="246"/>
        <end position="269"/>
    </location>
</feature>
<keyword evidence="13" id="KW-1185">Reference proteome</keyword>
<feature type="binding site" evidence="8">
    <location>
        <position position="68"/>
    </location>
    <ligand>
        <name>shikimate</name>
        <dbReference type="ChEBI" id="CHEBI:36208"/>
    </ligand>
</feature>
<feature type="binding site" evidence="8">
    <location>
        <position position="225"/>
    </location>
    <ligand>
        <name>shikimate</name>
        <dbReference type="ChEBI" id="CHEBI:36208"/>
    </ligand>
</feature>
<feature type="binding site" evidence="8">
    <location>
        <position position="223"/>
    </location>
    <ligand>
        <name>NADP(+)</name>
        <dbReference type="ChEBI" id="CHEBI:58349"/>
    </ligand>
</feature>
<dbReference type="HAMAP" id="MF_00222">
    <property type="entry name" value="Shikimate_DH_AroE"/>
    <property type="match status" value="1"/>
</dbReference>
<dbReference type="RefSeq" id="WP_091675914.1">
    <property type="nucleotide sequence ID" value="NZ_FOSN01000001.1"/>
</dbReference>
<dbReference type="GO" id="GO:0004764">
    <property type="term" value="F:shikimate 3-dehydrogenase (NADP+) activity"/>
    <property type="evidence" value="ECO:0007669"/>
    <property type="project" value="UniProtKB-UniRule"/>
</dbReference>
<dbReference type="GO" id="GO:0009073">
    <property type="term" value="P:aromatic amino acid family biosynthetic process"/>
    <property type="evidence" value="ECO:0007669"/>
    <property type="project" value="UniProtKB-KW"/>
</dbReference>
<dbReference type="GO" id="GO:0009423">
    <property type="term" value="P:chorismate biosynthetic process"/>
    <property type="evidence" value="ECO:0007669"/>
    <property type="project" value="UniProtKB-UniRule"/>
</dbReference>
<dbReference type="Gene3D" id="3.40.50.10860">
    <property type="entry name" value="Leucine Dehydrogenase, chain A, domain 1"/>
    <property type="match status" value="1"/>
</dbReference>
<dbReference type="InterPro" id="IPR041121">
    <property type="entry name" value="SDH_C"/>
</dbReference>
<feature type="active site" description="Proton acceptor" evidence="8">
    <location>
        <position position="72"/>
    </location>
</feature>
<keyword evidence="5 8" id="KW-0560">Oxidoreductase</keyword>
<dbReference type="NCBIfam" id="NF001312">
    <property type="entry name" value="PRK00258.1-4"/>
    <property type="match status" value="1"/>
</dbReference>
<evidence type="ECO:0000313" key="12">
    <source>
        <dbReference type="EMBL" id="SFJ98976.1"/>
    </source>
</evidence>
<dbReference type="InterPro" id="IPR011342">
    <property type="entry name" value="Shikimate_DH"/>
</dbReference>
<reference evidence="12 13" key="1">
    <citation type="submission" date="2016-10" db="EMBL/GenBank/DDBJ databases">
        <authorList>
            <person name="de Groot N.N."/>
        </authorList>
    </citation>
    <scope>NUCLEOTIDE SEQUENCE [LARGE SCALE GENOMIC DNA]</scope>
    <source>
        <strain evidence="12 13">NE2</strain>
    </source>
</reference>
<protein>
    <recommendedName>
        <fullName evidence="2 8">Shikimate dehydrogenase (NADP(+))</fullName>
        <shortName evidence="8">SDH</shortName>
        <ecNumber evidence="2 8">1.1.1.25</ecNumber>
    </recommendedName>
</protein>
<dbReference type="GO" id="GO:0050661">
    <property type="term" value="F:NADP binding"/>
    <property type="evidence" value="ECO:0007669"/>
    <property type="project" value="InterPro"/>
</dbReference>
<evidence type="ECO:0000256" key="1">
    <source>
        <dbReference type="ARBA" id="ARBA00004871"/>
    </source>
</evidence>
<dbReference type="InterPro" id="IPR006151">
    <property type="entry name" value="Shikm_DH/Glu-tRNA_Rdtase"/>
</dbReference>
<dbReference type="GO" id="GO:0005829">
    <property type="term" value="C:cytosol"/>
    <property type="evidence" value="ECO:0007669"/>
    <property type="project" value="TreeGrafter"/>
</dbReference>
<dbReference type="EMBL" id="FOSN01000001">
    <property type="protein sequence ID" value="SFJ98976.1"/>
    <property type="molecule type" value="Genomic_DNA"/>
</dbReference>
<evidence type="ECO:0000256" key="7">
    <source>
        <dbReference type="ARBA" id="ARBA00049442"/>
    </source>
</evidence>
<dbReference type="Proteomes" id="UP000198755">
    <property type="component" value="Unassembled WGS sequence"/>
</dbReference>
<dbReference type="CDD" id="cd01065">
    <property type="entry name" value="NAD_bind_Shikimate_DH"/>
    <property type="match status" value="1"/>
</dbReference>
<comment type="catalytic activity">
    <reaction evidence="7 8">
        <text>shikimate + NADP(+) = 3-dehydroshikimate + NADPH + H(+)</text>
        <dbReference type="Rhea" id="RHEA:17737"/>
        <dbReference type="ChEBI" id="CHEBI:15378"/>
        <dbReference type="ChEBI" id="CHEBI:16630"/>
        <dbReference type="ChEBI" id="CHEBI:36208"/>
        <dbReference type="ChEBI" id="CHEBI:57783"/>
        <dbReference type="ChEBI" id="CHEBI:58349"/>
        <dbReference type="EC" id="1.1.1.25"/>
    </reaction>
</comment>
<dbReference type="AlphaFoldDB" id="A0A1I3VXL5"/>
<comment type="subunit">
    <text evidence="8">Homodimer.</text>
</comment>
<dbReference type="InterPro" id="IPR022893">
    <property type="entry name" value="Shikimate_DH_fam"/>
</dbReference>
<evidence type="ECO:0000256" key="5">
    <source>
        <dbReference type="ARBA" id="ARBA00023002"/>
    </source>
</evidence>
<keyword evidence="3 8" id="KW-0028">Amino-acid biosynthesis</keyword>
<feature type="binding site" evidence="8">
    <location>
        <position position="108"/>
    </location>
    <ligand>
        <name>shikimate</name>
        <dbReference type="ChEBI" id="CHEBI:36208"/>
    </ligand>
</feature>
<feature type="binding site" evidence="8">
    <location>
        <begin position="134"/>
        <end position="138"/>
    </location>
    <ligand>
        <name>NADP(+)</name>
        <dbReference type="ChEBI" id="CHEBI:58349"/>
    </ligand>
</feature>
<feature type="binding site" evidence="8">
    <location>
        <begin position="158"/>
        <end position="163"/>
    </location>
    <ligand>
        <name>NADP(+)</name>
        <dbReference type="ChEBI" id="CHEBI:58349"/>
    </ligand>
</feature>
<dbReference type="PANTHER" id="PTHR21089:SF1">
    <property type="entry name" value="BIFUNCTIONAL 3-DEHYDROQUINATE DEHYDRATASE_SHIKIMATE DEHYDROGENASE, CHLOROPLASTIC"/>
    <property type="match status" value="1"/>
</dbReference>
<evidence type="ECO:0000259" key="11">
    <source>
        <dbReference type="Pfam" id="PF18317"/>
    </source>
</evidence>
<evidence type="ECO:0000256" key="4">
    <source>
        <dbReference type="ARBA" id="ARBA00022857"/>
    </source>
</evidence>
<evidence type="ECO:0000259" key="9">
    <source>
        <dbReference type="Pfam" id="PF01488"/>
    </source>
</evidence>
<dbReference type="EC" id="1.1.1.25" evidence="2 8"/>
<dbReference type="PANTHER" id="PTHR21089">
    <property type="entry name" value="SHIKIMATE DEHYDROGENASE"/>
    <property type="match status" value="1"/>
</dbReference>
<dbReference type="GO" id="GO:0019632">
    <property type="term" value="P:shikimate metabolic process"/>
    <property type="evidence" value="ECO:0007669"/>
    <property type="project" value="InterPro"/>
</dbReference>
<keyword evidence="6 8" id="KW-0057">Aromatic amino acid biosynthesis</keyword>
<dbReference type="InterPro" id="IPR036291">
    <property type="entry name" value="NAD(P)-bd_dom_sf"/>
</dbReference>
<dbReference type="Gene3D" id="3.40.50.720">
    <property type="entry name" value="NAD(P)-binding Rossmann-like Domain"/>
    <property type="match status" value="1"/>
</dbReference>
<feature type="domain" description="Quinate/shikimate 5-dehydrogenase/glutamyl-tRNA reductase" evidence="9">
    <location>
        <begin position="128"/>
        <end position="198"/>
    </location>
</feature>
<proteinExistence type="inferred from homology"/>
<organism evidence="12 13">
    <name type="scientific">Methylocapsa palsarum</name>
    <dbReference type="NCBI Taxonomy" id="1612308"/>
    <lineage>
        <taxon>Bacteria</taxon>
        <taxon>Pseudomonadati</taxon>
        <taxon>Pseudomonadota</taxon>
        <taxon>Alphaproteobacteria</taxon>
        <taxon>Hyphomicrobiales</taxon>
        <taxon>Beijerinckiaceae</taxon>
        <taxon>Methylocapsa</taxon>
    </lineage>
</organism>
<evidence type="ECO:0000313" key="13">
    <source>
        <dbReference type="Proteomes" id="UP000198755"/>
    </source>
</evidence>
<feature type="domain" description="Shikimate dehydrogenase substrate binding N-terminal" evidence="10">
    <location>
        <begin position="13"/>
        <end position="95"/>
    </location>
</feature>